<dbReference type="PANTHER" id="PTHR33322">
    <property type="entry name" value="BAG DOMAIN CONTAINING PROTEIN, EXPRESSED"/>
    <property type="match status" value="1"/>
</dbReference>
<evidence type="ECO:0000313" key="3">
    <source>
        <dbReference type="EMBL" id="JAT61947.1"/>
    </source>
</evidence>
<dbReference type="PANTHER" id="PTHR33322:SF8">
    <property type="entry name" value="BAG FAMILY MOLECULAR CHAPERONE REGULATOR 5, MITOCHONDRIAL"/>
    <property type="match status" value="1"/>
</dbReference>
<dbReference type="EMBL" id="GDJX01005989">
    <property type="protein sequence ID" value="JAT61947.1"/>
    <property type="molecule type" value="Transcribed_RNA"/>
</dbReference>
<dbReference type="Pfam" id="PF00612">
    <property type="entry name" value="IQ"/>
    <property type="match status" value="1"/>
</dbReference>
<keyword evidence="1" id="KW-0143">Chaperone</keyword>
<organism evidence="3">
    <name type="scientific">Anthurium amnicola</name>
    <dbReference type="NCBI Taxonomy" id="1678845"/>
    <lineage>
        <taxon>Eukaryota</taxon>
        <taxon>Viridiplantae</taxon>
        <taxon>Streptophyta</taxon>
        <taxon>Embryophyta</taxon>
        <taxon>Tracheophyta</taxon>
        <taxon>Spermatophyta</taxon>
        <taxon>Magnoliopsida</taxon>
        <taxon>Liliopsida</taxon>
        <taxon>Araceae</taxon>
        <taxon>Pothoideae</taxon>
        <taxon>Potheae</taxon>
        <taxon>Anthurium</taxon>
    </lineage>
</organism>
<dbReference type="SUPFAM" id="SSF63491">
    <property type="entry name" value="BAG domain"/>
    <property type="match status" value="1"/>
</dbReference>
<dbReference type="Pfam" id="PF02179">
    <property type="entry name" value="BAG"/>
    <property type="match status" value="1"/>
</dbReference>
<dbReference type="AlphaFoldDB" id="A0A1D1Z4V5"/>
<dbReference type="SMART" id="SM00264">
    <property type="entry name" value="BAG"/>
    <property type="match status" value="1"/>
</dbReference>
<accession>A0A1D1Z4V5</accession>
<name>A0A1D1Z4V5_9ARAE</name>
<protein>
    <submittedName>
        <fullName evidence="3">BAG family molecular chaperone regulator 5, mitochondrial</fullName>
    </submittedName>
</protein>
<dbReference type="PROSITE" id="PS51035">
    <property type="entry name" value="BAG"/>
    <property type="match status" value="1"/>
</dbReference>
<evidence type="ECO:0000259" key="2">
    <source>
        <dbReference type="PROSITE" id="PS51035"/>
    </source>
</evidence>
<dbReference type="PROSITE" id="PS50096">
    <property type="entry name" value="IQ"/>
    <property type="match status" value="1"/>
</dbReference>
<dbReference type="GO" id="GO:0051087">
    <property type="term" value="F:protein-folding chaperone binding"/>
    <property type="evidence" value="ECO:0007669"/>
    <property type="project" value="InterPro"/>
</dbReference>
<dbReference type="InterPro" id="IPR036533">
    <property type="entry name" value="BAG_dom_sf"/>
</dbReference>
<evidence type="ECO:0000256" key="1">
    <source>
        <dbReference type="ARBA" id="ARBA00023186"/>
    </source>
</evidence>
<dbReference type="GO" id="GO:0006457">
    <property type="term" value="P:protein folding"/>
    <property type="evidence" value="ECO:0007669"/>
    <property type="project" value="TreeGrafter"/>
</dbReference>
<feature type="non-terminal residue" evidence="3">
    <location>
        <position position="1"/>
    </location>
</feature>
<dbReference type="Gene3D" id="1.20.58.120">
    <property type="entry name" value="BAG domain"/>
    <property type="match status" value="1"/>
</dbReference>
<dbReference type="InterPro" id="IPR003103">
    <property type="entry name" value="BAG_domain"/>
</dbReference>
<dbReference type="InterPro" id="IPR040400">
    <property type="entry name" value="BAG5/6/7/8"/>
</dbReference>
<proteinExistence type="predicted"/>
<gene>
    <name evidence="3" type="primary">BAG5_1</name>
    <name evidence="3" type="ORF">g.75570</name>
</gene>
<feature type="domain" description="BAG" evidence="2">
    <location>
        <begin position="130"/>
        <end position="207"/>
    </location>
</feature>
<dbReference type="GO" id="GO:0009506">
    <property type="term" value="C:plasmodesma"/>
    <property type="evidence" value="ECO:0007669"/>
    <property type="project" value="TreeGrafter"/>
</dbReference>
<reference evidence="3" key="1">
    <citation type="submission" date="2015-07" db="EMBL/GenBank/DDBJ databases">
        <title>Transcriptome Assembly of Anthurium amnicola.</title>
        <authorList>
            <person name="Suzuki J."/>
        </authorList>
    </citation>
    <scope>NUCLEOTIDE SEQUENCE</scope>
</reference>
<dbReference type="InterPro" id="IPR000048">
    <property type="entry name" value="IQ_motif_EF-hand-BS"/>
</dbReference>
<sequence>TAPFFFFQVSNPVQSPKRRRRRLRRGKYLLFPFPFSTVCTGASSSGSPSPATPAPRMQSSGFFSAATYFYYSHDGGTTPPSSVTVPIDPPSSPDAPVPIPVQSPPAAAAAAAVKIQSAYRAHLVRALVRRVRDADAEAGRFERLIRLQETVDAVRRDERERLRVSEGLMALLLRLDSVPGFYPAVRDLRRAASHRIVALQELLDAIAGENVSGLEGFPSTWQEVFWGVPAAGGGRERELMVDGEERAVKSGLQCLESFLLGGLA</sequence>